<dbReference type="AlphaFoldDB" id="A0A9W4U8U3"/>
<gene>
    <name evidence="1" type="ORF">PDIGIT_LOCUS4728</name>
</gene>
<proteinExistence type="predicted"/>
<evidence type="ECO:0000313" key="1">
    <source>
        <dbReference type="EMBL" id="CAI6331700.1"/>
    </source>
</evidence>
<dbReference type="Proteomes" id="UP001152607">
    <property type="component" value="Unassembled WGS sequence"/>
</dbReference>
<evidence type="ECO:0000313" key="2">
    <source>
        <dbReference type="Proteomes" id="UP001152607"/>
    </source>
</evidence>
<reference evidence="1" key="1">
    <citation type="submission" date="2023-01" db="EMBL/GenBank/DDBJ databases">
        <authorList>
            <person name="Van Ghelder C."/>
            <person name="Rancurel C."/>
        </authorList>
    </citation>
    <scope>NUCLEOTIDE SEQUENCE</scope>
    <source>
        <strain evidence="1">CNCM I-4278</strain>
    </source>
</reference>
<name>A0A9W4U8U3_9PLEO</name>
<organism evidence="1 2">
    <name type="scientific">Periconia digitata</name>
    <dbReference type="NCBI Taxonomy" id="1303443"/>
    <lineage>
        <taxon>Eukaryota</taxon>
        <taxon>Fungi</taxon>
        <taxon>Dikarya</taxon>
        <taxon>Ascomycota</taxon>
        <taxon>Pezizomycotina</taxon>
        <taxon>Dothideomycetes</taxon>
        <taxon>Pleosporomycetidae</taxon>
        <taxon>Pleosporales</taxon>
        <taxon>Massarineae</taxon>
        <taxon>Periconiaceae</taxon>
        <taxon>Periconia</taxon>
    </lineage>
</organism>
<dbReference type="EMBL" id="CAOQHR010000003">
    <property type="protein sequence ID" value="CAI6331700.1"/>
    <property type="molecule type" value="Genomic_DNA"/>
</dbReference>
<accession>A0A9W4U8U3</accession>
<dbReference type="OrthoDB" id="3927840at2759"/>
<protein>
    <submittedName>
        <fullName evidence="1">Uncharacterized protein</fullName>
    </submittedName>
</protein>
<sequence>MFAKTLSASHQHGKRLSEPRIRQLGSLVTWLCLSFCSERLEICDFWNPFRNFVNLEHLELFADWGRPRKLVPFSAPEYGLTQLRTLKLRGYLPMEFVQWLLNEPAHVEELQLCVLDFPGIHCGGHGEPEQFFEAIPPHMRDQVVMDAIEDRRRLRGLARFADYQDKAIAPRSLACLSFDTIRRFKKLNKLYLYKPAAGRDHDDLEVYFSVSSEFRILLEWRDLILATRNTLEYIIFDQRPVCDLRESDDQAEIVCEVSHGDSYKRFVDIVLPTLIQGETFPALRMIRLFGFEPYEDDPCKEGPQEFELLGESENVPALLQAAFPEAKITNHIGRPIFIHKKWGELYGGGDVLNDTAGLLTIGEMIMY</sequence>
<keyword evidence="2" id="KW-1185">Reference proteome</keyword>
<comment type="caution">
    <text evidence="1">The sequence shown here is derived from an EMBL/GenBank/DDBJ whole genome shotgun (WGS) entry which is preliminary data.</text>
</comment>